<evidence type="ECO:0000256" key="5">
    <source>
        <dbReference type="ARBA" id="ARBA00022692"/>
    </source>
</evidence>
<dbReference type="EMBL" id="JARZFX010000002">
    <property type="protein sequence ID" value="MEC5423270.1"/>
    <property type="molecule type" value="Genomic_DNA"/>
</dbReference>
<keyword evidence="4" id="KW-0997">Cell inner membrane</keyword>
<name>A0ABU6KEF8_9BACI</name>
<keyword evidence="5 9" id="KW-0812">Transmembrane</keyword>
<comment type="caution">
    <text evidence="11">The sequence shown here is derived from an EMBL/GenBank/DDBJ whole genome shotgun (WGS) entry which is preliminary data.</text>
</comment>
<dbReference type="RefSeq" id="WP_327606826.1">
    <property type="nucleotide sequence ID" value="NZ_JARZFX010000002.1"/>
</dbReference>
<evidence type="ECO:0000259" key="10">
    <source>
        <dbReference type="Pfam" id="PF04290"/>
    </source>
</evidence>
<comment type="subcellular location">
    <subcellularLocation>
        <location evidence="1">Cell inner membrane</location>
        <topology evidence="1">Multi-pass membrane protein</topology>
    </subcellularLocation>
</comment>
<evidence type="ECO:0000256" key="9">
    <source>
        <dbReference type="SAM" id="Phobius"/>
    </source>
</evidence>
<evidence type="ECO:0000313" key="11">
    <source>
        <dbReference type="EMBL" id="MEC5423270.1"/>
    </source>
</evidence>
<dbReference type="InterPro" id="IPR055348">
    <property type="entry name" value="DctQ"/>
</dbReference>
<dbReference type="PANTHER" id="PTHR35011:SF2">
    <property type="entry name" value="2,3-DIKETO-L-GULONATE TRAP TRANSPORTER SMALL PERMEASE PROTEIN YIAM"/>
    <property type="match status" value="1"/>
</dbReference>
<feature type="transmembrane region" description="Helical" evidence="9">
    <location>
        <begin position="47"/>
        <end position="65"/>
    </location>
</feature>
<organism evidence="11 12">
    <name type="scientific">Virgibacillus tibetensis</name>
    <dbReference type="NCBI Taxonomy" id="3042313"/>
    <lineage>
        <taxon>Bacteria</taxon>
        <taxon>Bacillati</taxon>
        <taxon>Bacillota</taxon>
        <taxon>Bacilli</taxon>
        <taxon>Bacillales</taxon>
        <taxon>Bacillaceae</taxon>
        <taxon>Virgibacillus</taxon>
    </lineage>
</organism>
<feature type="domain" description="Tripartite ATP-independent periplasmic transporters DctQ component" evidence="10">
    <location>
        <begin position="23"/>
        <end position="152"/>
    </location>
</feature>
<evidence type="ECO:0000256" key="1">
    <source>
        <dbReference type="ARBA" id="ARBA00004429"/>
    </source>
</evidence>
<dbReference type="Pfam" id="PF04290">
    <property type="entry name" value="DctQ"/>
    <property type="match status" value="1"/>
</dbReference>
<evidence type="ECO:0000313" key="12">
    <source>
        <dbReference type="Proteomes" id="UP001335737"/>
    </source>
</evidence>
<keyword evidence="3" id="KW-1003">Cell membrane</keyword>
<keyword evidence="7 9" id="KW-0472">Membrane</keyword>
<accession>A0ABU6KEF8</accession>
<gene>
    <name evidence="11" type="ORF">QGM71_07120</name>
</gene>
<sequence>MNVKQFIDEKLEEWVLIISFILLTAIIFAQVIFRYVFSYSIGWSEELGRYILIWIAWISASYAVRRKQHIRIEMVKNKFSVKIQKWIEAVVLLLWFYFAMFLAIEGTKLVMNIQVTGQTSPSMGLPMWAVYIAIPLGGVLMSIRLVQQFYFLFKSDQ</sequence>
<dbReference type="Proteomes" id="UP001335737">
    <property type="component" value="Unassembled WGS sequence"/>
</dbReference>
<evidence type="ECO:0000256" key="2">
    <source>
        <dbReference type="ARBA" id="ARBA00022448"/>
    </source>
</evidence>
<keyword evidence="2" id="KW-0813">Transport</keyword>
<proteinExistence type="inferred from homology"/>
<dbReference type="InterPro" id="IPR007387">
    <property type="entry name" value="TRAP_DctQ"/>
</dbReference>
<evidence type="ECO:0000256" key="7">
    <source>
        <dbReference type="ARBA" id="ARBA00023136"/>
    </source>
</evidence>
<reference evidence="11 12" key="1">
    <citation type="journal article" date="2024" name="Int. J. Syst. Evol. Microbiol.">
        <title>Virgibacillus tibetensis sp. nov., isolated from salt lake on the Tibetan Plateau of China.</title>
        <authorList>
            <person name="Phurbu D."/>
            <person name="Liu Z.-X."/>
            <person name="Wang R."/>
            <person name="Zheng Y.-Y."/>
            <person name="Liu H.-C."/>
            <person name="Zhou Y.-G."/>
            <person name="Yu Y.-J."/>
            <person name="Li A.-H."/>
        </authorList>
    </citation>
    <scope>NUCLEOTIDE SEQUENCE [LARGE SCALE GENOMIC DNA]</scope>
    <source>
        <strain evidence="11 12">C22-A2</strain>
    </source>
</reference>
<evidence type="ECO:0000256" key="3">
    <source>
        <dbReference type="ARBA" id="ARBA00022475"/>
    </source>
</evidence>
<keyword evidence="12" id="KW-1185">Reference proteome</keyword>
<comment type="similarity">
    <text evidence="8">Belongs to the TRAP transporter small permease family.</text>
</comment>
<feature type="transmembrane region" description="Helical" evidence="9">
    <location>
        <begin position="14"/>
        <end position="35"/>
    </location>
</feature>
<keyword evidence="6 9" id="KW-1133">Transmembrane helix</keyword>
<protein>
    <submittedName>
        <fullName evidence="11">TRAP transporter small permease</fullName>
    </submittedName>
</protein>
<evidence type="ECO:0000256" key="8">
    <source>
        <dbReference type="ARBA" id="ARBA00038436"/>
    </source>
</evidence>
<evidence type="ECO:0000256" key="4">
    <source>
        <dbReference type="ARBA" id="ARBA00022519"/>
    </source>
</evidence>
<feature type="transmembrane region" description="Helical" evidence="9">
    <location>
        <begin position="124"/>
        <end position="146"/>
    </location>
</feature>
<evidence type="ECO:0000256" key="6">
    <source>
        <dbReference type="ARBA" id="ARBA00022989"/>
    </source>
</evidence>
<dbReference type="PANTHER" id="PTHR35011">
    <property type="entry name" value="2,3-DIKETO-L-GULONATE TRAP TRANSPORTER SMALL PERMEASE PROTEIN YIAM"/>
    <property type="match status" value="1"/>
</dbReference>
<feature type="transmembrane region" description="Helical" evidence="9">
    <location>
        <begin position="86"/>
        <end position="104"/>
    </location>
</feature>